<feature type="domain" description="Rax2-like C-terminal" evidence="2">
    <location>
        <begin position="898"/>
        <end position="1163"/>
    </location>
</feature>
<gene>
    <name evidence="5" type="ORF">G210_5759</name>
</gene>
<dbReference type="GO" id="GO:0000282">
    <property type="term" value="P:cellular bud site selection"/>
    <property type="evidence" value="ECO:0007669"/>
    <property type="project" value="TreeGrafter"/>
</dbReference>
<dbReference type="GO" id="GO:1902929">
    <property type="term" value="C:plasma membrane of growing cell tip"/>
    <property type="evidence" value="ECO:0007669"/>
    <property type="project" value="TreeGrafter"/>
</dbReference>
<dbReference type="PANTHER" id="PTHR31778">
    <property type="entry name" value="BUD SITE SELECTION PROTEIN RAX2"/>
    <property type="match status" value="1"/>
</dbReference>
<organism evidence="5 6">
    <name type="scientific">Candida maltosa (strain Xu316)</name>
    <name type="common">Yeast</name>
    <dbReference type="NCBI Taxonomy" id="1245528"/>
    <lineage>
        <taxon>Eukaryota</taxon>
        <taxon>Fungi</taxon>
        <taxon>Dikarya</taxon>
        <taxon>Ascomycota</taxon>
        <taxon>Saccharomycotina</taxon>
        <taxon>Pichiomycetes</taxon>
        <taxon>Debaryomycetaceae</taxon>
        <taxon>Candida/Lodderomyces clade</taxon>
        <taxon>Candida</taxon>
    </lineage>
</organism>
<accession>M3JBF5</accession>
<sequence length="1241" mass="136870">MIVLSNDTVIVNGDFTKFNDQTVISPVIYTISTKQITQIFKDDINGSVKTIYHDNDLLYLGGDFKFNNTFSAAIYNLKTNKLESTLFQGFGENSSVNSIAKIANDNEEDSGSIIFGGKFDTLGLSDLLIHNITSNNTHHTNSSNTSIISAEQLISLRHGVFTTVNGQDSDEQAAAIICPSTGNQWAAQPNSGAEWKVELPAEMRGVSPTKARIYIPEGSNGIKLFRIYTYPNNGIMNLTYIDPATNELTNCDAWCPLLTYNDLNTHVDDNIDNAAELNESDSVYVDEDDGTYFEYYDPSTKTKTLGYGSNFQEFAFVNEVGVDSVGLTIIDWFGDQGVLGGFELYQNAITVFGNNVLNEPNCDSEFSKDNNNYAQINSGNFQSVQAINSAVTLTDYLVTFDTDAKITLYPNISYSGDYSIIMLTPGCAYDNSCDRRAIVSVTVIGDDDSVLDTHLIYQNNENVKFDYLFYGHLNGSPTSSGNNRIEITFHDVIVPGAQPYMVVDKIIANIVSLDSYYDKNSTNSTRNKSGYDLLPIKLNGLFEYSLANFTNFDESLVHYDINNKSYISLNNTFVGNSSINLLSGSLSQDSSVDQISLRSNDTVLLLGTFESDSKNITLSNNNLITLTIDSYNSTANETNIDLSTKLKKRDGQTILGAKFNNSISKLIDISEGTLVLGNFALDASNIKDLSNNNNSVSSANNFALYANDQWYSYGNDYVDNDFNQFANVTMSGVEYFVFSGHDIFKTWDNTNHTWVTDPNKQLNLSQAAKLSDTQQILGGSGFDNLDFYSTDQAFIADANFSKFGIDVAKNTSFAIANSFYINDTLSVVGGRFQSDNVKNVGFLNNQTPEQDMFSLQGNITWGDDTVIQSLYVDNNNQYLFMGVNGSVVVGGSTNVTGIVIYDLTNNTFTSFQPAELSNSNGDPIQVNSMVLYDDSNLLLVGGNFDFAGSLSCPSLCIYDITNTRWINPQNDAETSVNIAGIVTDMKFFQNSQALIAGTNLTLGNSDVKFLTYNFDTGVFATKDPLNGISGNVQRFILNDQNNKNLNGRLIALGDGNSISGFDGTKWQRIDGDIIYDNFTTLNDLKLLTVAQNTNYNETYFAKNKVLTVAGTFALKGYGLVNMALFNGTSWIPYVFTSQESAGSQIGEISSLLIDDPYRFQSSDDLKNQNRFLSRGKIVGISLACALGSTALLGLLYIIPYFALFRNRKDGYVQGRRIEENDMMHAVNPEDLLHEIDLQREK</sequence>
<feature type="domain" description="Rax2-like third" evidence="4">
    <location>
        <begin position="351"/>
        <end position="510"/>
    </location>
</feature>
<dbReference type="OrthoDB" id="2503993at2759"/>
<dbReference type="Proteomes" id="UP000011777">
    <property type="component" value="Unassembled WGS sequence"/>
</dbReference>
<name>M3JBF5_CANMX</name>
<dbReference type="InterPro" id="IPR024982">
    <property type="entry name" value="Rax2-like_C"/>
</dbReference>
<dbReference type="Pfam" id="PF20842">
    <property type="entry name" value="Rax2_2"/>
    <property type="match status" value="1"/>
</dbReference>
<comment type="caution">
    <text evidence="5">The sequence shown here is derived from an EMBL/GenBank/DDBJ whole genome shotgun (WGS) entry which is preliminary data.</text>
</comment>
<feature type="domain" description="Rax2-like second" evidence="3">
    <location>
        <begin position="149"/>
        <end position="339"/>
    </location>
</feature>
<evidence type="ECO:0000259" key="4">
    <source>
        <dbReference type="Pfam" id="PF20843"/>
    </source>
</evidence>
<evidence type="ECO:0008006" key="7">
    <source>
        <dbReference type="Google" id="ProtNLM"/>
    </source>
</evidence>
<evidence type="ECO:0000313" key="5">
    <source>
        <dbReference type="EMBL" id="EMG49463.1"/>
    </source>
</evidence>
<protein>
    <recommendedName>
        <fullName evidence="7">Bud site selection protein RAX2</fullName>
    </recommendedName>
</protein>
<feature type="transmembrane region" description="Helical" evidence="1">
    <location>
        <begin position="1177"/>
        <end position="1198"/>
    </location>
</feature>
<evidence type="ECO:0000313" key="6">
    <source>
        <dbReference type="Proteomes" id="UP000011777"/>
    </source>
</evidence>
<dbReference type="Pfam" id="PF12768">
    <property type="entry name" value="Rax2"/>
    <property type="match status" value="1"/>
</dbReference>
<evidence type="ECO:0000259" key="2">
    <source>
        <dbReference type="Pfam" id="PF12768"/>
    </source>
</evidence>
<keyword evidence="1" id="KW-1133">Transmembrane helix</keyword>
<dbReference type="GO" id="GO:0005935">
    <property type="term" value="C:cellular bud neck"/>
    <property type="evidence" value="ECO:0007669"/>
    <property type="project" value="TreeGrafter"/>
</dbReference>
<dbReference type="eggNOG" id="ENOG502QQZD">
    <property type="taxonomic scope" value="Eukaryota"/>
</dbReference>
<proteinExistence type="predicted"/>
<evidence type="ECO:0000259" key="3">
    <source>
        <dbReference type="Pfam" id="PF20842"/>
    </source>
</evidence>
<dbReference type="HOGENOM" id="CLU_005863_0_0_1"/>
<keyword evidence="1" id="KW-0472">Membrane</keyword>
<dbReference type="GO" id="GO:0005621">
    <property type="term" value="C:cellular bud scar"/>
    <property type="evidence" value="ECO:0007669"/>
    <property type="project" value="TreeGrafter"/>
</dbReference>
<dbReference type="InterPro" id="IPR048265">
    <property type="entry name" value="Rax2-like_third"/>
</dbReference>
<dbReference type="InterPro" id="IPR048266">
    <property type="entry name" value="Rax2-like_second"/>
</dbReference>
<dbReference type="InterPro" id="IPR015915">
    <property type="entry name" value="Kelch-typ_b-propeller"/>
</dbReference>
<dbReference type="AlphaFoldDB" id="M3JBF5"/>
<dbReference type="Pfam" id="PF20843">
    <property type="entry name" value="Rax2_3"/>
    <property type="match status" value="1"/>
</dbReference>
<keyword evidence="6" id="KW-1185">Reference proteome</keyword>
<evidence type="ECO:0000256" key="1">
    <source>
        <dbReference type="SAM" id="Phobius"/>
    </source>
</evidence>
<dbReference type="OMA" id="NMYTPGC"/>
<dbReference type="PANTHER" id="PTHR31778:SF2">
    <property type="entry name" value="BUD SITE SELECTION PROTEIN RAX2"/>
    <property type="match status" value="1"/>
</dbReference>
<reference evidence="5 6" key="1">
    <citation type="submission" date="2013-02" db="EMBL/GenBank/DDBJ databases">
        <title>Genome sequence of Candida maltosa Xu316, a potential industrial strain for xylitol and ethanol production.</title>
        <authorList>
            <person name="Yu J."/>
            <person name="Wang Q."/>
            <person name="Geng X."/>
            <person name="Bao W."/>
            <person name="He P."/>
            <person name="Cai J."/>
        </authorList>
    </citation>
    <scope>NUCLEOTIDE SEQUENCE [LARGE SCALE GENOMIC DNA]</scope>
    <source>
        <strain evidence="6">Xu316</strain>
    </source>
</reference>
<keyword evidence="1" id="KW-0812">Transmembrane</keyword>
<dbReference type="SUPFAM" id="SSF117281">
    <property type="entry name" value="Kelch motif"/>
    <property type="match status" value="1"/>
</dbReference>
<dbReference type="EMBL" id="AOGT01000650">
    <property type="protein sequence ID" value="EMG49463.1"/>
    <property type="molecule type" value="Genomic_DNA"/>
</dbReference>
<dbReference type="STRING" id="1245528.M3JBF5"/>